<proteinExistence type="predicted"/>
<accession>A0A0E3GSL8</accession>
<dbReference type="KEGG" id="csq:CSCA_5171"/>
<organism evidence="1 2">
    <name type="scientific">Clostridium scatologenes</name>
    <dbReference type="NCBI Taxonomy" id="1548"/>
    <lineage>
        <taxon>Bacteria</taxon>
        <taxon>Bacillati</taxon>
        <taxon>Bacillota</taxon>
        <taxon>Clostridia</taxon>
        <taxon>Eubacteriales</taxon>
        <taxon>Clostridiaceae</taxon>
        <taxon>Clostridium</taxon>
    </lineage>
</organism>
<dbReference type="EMBL" id="CP009933">
    <property type="protein sequence ID" value="AKA72296.1"/>
    <property type="molecule type" value="Genomic_DNA"/>
</dbReference>
<dbReference type="Proteomes" id="UP000033115">
    <property type="component" value="Chromosome"/>
</dbReference>
<gene>
    <name evidence="1" type="ORF">CSCA_5171</name>
</gene>
<keyword evidence="2" id="KW-1185">Reference proteome</keyword>
<name>A0A0E3GSL8_CLOSL</name>
<sequence>MPTLFKYIFKYEYNIKGCKCSKIFESNFKFKKFYSQFYVQY</sequence>
<reference evidence="1 2" key="1">
    <citation type="journal article" date="2015" name="J. Biotechnol.">
        <title>Complete genome sequence of a malodorant-producing acetogen, Clostridium scatologenes ATCC 25775(T).</title>
        <authorList>
            <person name="Zhu Z."/>
            <person name="Guo T."/>
            <person name="Zheng H."/>
            <person name="Song T."/>
            <person name="Ouyang P."/>
            <person name="Xie J."/>
        </authorList>
    </citation>
    <scope>NUCLEOTIDE SEQUENCE [LARGE SCALE GENOMIC DNA]</scope>
    <source>
        <strain evidence="1 2">ATCC 25775</strain>
    </source>
</reference>
<protein>
    <submittedName>
        <fullName evidence="1">Uncharacterized protein</fullName>
    </submittedName>
</protein>
<dbReference type="HOGENOM" id="CLU_3268207_0_0_9"/>
<evidence type="ECO:0000313" key="1">
    <source>
        <dbReference type="EMBL" id="AKA72296.1"/>
    </source>
</evidence>
<dbReference type="AlphaFoldDB" id="A0A0E3GSL8"/>
<evidence type="ECO:0000313" key="2">
    <source>
        <dbReference type="Proteomes" id="UP000033115"/>
    </source>
</evidence>
<dbReference type="STRING" id="1548.CSCA_5171"/>